<accession>A0AC34RMR7</accession>
<proteinExistence type="predicted"/>
<dbReference type="Proteomes" id="UP000887576">
    <property type="component" value="Unplaced"/>
</dbReference>
<protein>
    <submittedName>
        <fullName evidence="2">Uncharacterized protein</fullName>
    </submittedName>
</protein>
<dbReference type="WBParaSite" id="JU765_v2.g8525.t1">
    <property type="protein sequence ID" value="JU765_v2.g8525.t1"/>
    <property type="gene ID" value="JU765_v2.g8525"/>
</dbReference>
<evidence type="ECO:0000313" key="2">
    <source>
        <dbReference type="WBParaSite" id="JU765_v2.g8525.t1"/>
    </source>
</evidence>
<evidence type="ECO:0000313" key="1">
    <source>
        <dbReference type="Proteomes" id="UP000887576"/>
    </source>
</evidence>
<name>A0AC34RMR7_9BILA</name>
<organism evidence="1 2">
    <name type="scientific">Panagrolaimus sp. JU765</name>
    <dbReference type="NCBI Taxonomy" id="591449"/>
    <lineage>
        <taxon>Eukaryota</taxon>
        <taxon>Metazoa</taxon>
        <taxon>Ecdysozoa</taxon>
        <taxon>Nematoda</taxon>
        <taxon>Chromadorea</taxon>
        <taxon>Rhabditida</taxon>
        <taxon>Tylenchina</taxon>
        <taxon>Panagrolaimomorpha</taxon>
        <taxon>Panagrolaimoidea</taxon>
        <taxon>Panagrolaimidae</taxon>
        <taxon>Panagrolaimus</taxon>
    </lineage>
</organism>
<sequence length="204" mass="22982">MPENEESDISSTFYVKEKDFEISTKCPSSERDLKEASPMPNSTNLVENENDKPKLSRKLDWEALIAAAEEDFDLLESPVDAAAKTLKSGKEIQKLSIIRTMPETIATCGEDAISRLLPLIQDMITIAKSLDVHCDTSDLYKVLIKEKKYENEFPGLKDKLVTYILENVEQIKDNVAAAAWLETLLDITDSVPVQTITDFKVFYT</sequence>
<reference evidence="2" key="1">
    <citation type="submission" date="2022-11" db="UniProtKB">
        <authorList>
            <consortium name="WormBaseParasite"/>
        </authorList>
    </citation>
    <scope>IDENTIFICATION</scope>
</reference>